<reference evidence="1" key="1">
    <citation type="submission" date="2021-09" db="EMBL/GenBank/DDBJ databases">
        <title>Fulvivirga sp. isolated from coastal sediment.</title>
        <authorList>
            <person name="Yu H."/>
        </authorList>
    </citation>
    <scope>NUCLEOTIDE SEQUENCE</scope>
    <source>
        <strain evidence="1">1062</strain>
    </source>
</reference>
<dbReference type="AlphaFoldDB" id="A0A9X1HMM3"/>
<keyword evidence="2" id="KW-1185">Reference proteome</keyword>
<organism evidence="1 2">
    <name type="scientific">Fulvivirga sedimenti</name>
    <dbReference type="NCBI Taxonomy" id="2879465"/>
    <lineage>
        <taxon>Bacteria</taxon>
        <taxon>Pseudomonadati</taxon>
        <taxon>Bacteroidota</taxon>
        <taxon>Cytophagia</taxon>
        <taxon>Cytophagales</taxon>
        <taxon>Fulvivirgaceae</taxon>
        <taxon>Fulvivirga</taxon>
    </lineage>
</organism>
<proteinExistence type="predicted"/>
<comment type="caution">
    <text evidence="1">The sequence shown here is derived from an EMBL/GenBank/DDBJ whole genome shotgun (WGS) entry which is preliminary data.</text>
</comment>
<dbReference type="CDD" id="cd24079">
    <property type="entry name" value="ASKHA_NBD_PG1100-like"/>
    <property type="match status" value="1"/>
</dbReference>
<dbReference type="EMBL" id="JAIXNE010000001">
    <property type="protein sequence ID" value="MCA6073377.1"/>
    <property type="molecule type" value="Genomic_DNA"/>
</dbReference>
<dbReference type="PANTHER" id="PTHR43190:SF3">
    <property type="entry name" value="N-ACETYL-D-GLUCOSAMINE KINASE"/>
    <property type="match status" value="1"/>
</dbReference>
<evidence type="ECO:0000313" key="1">
    <source>
        <dbReference type="EMBL" id="MCA6073377.1"/>
    </source>
</evidence>
<evidence type="ECO:0000313" key="2">
    <source>
        <dbReference type="Proteomes" id="UP001139409"/>
    </source>
</evidence>
<dbReference type="SUPFAM" id="SSF53067">
    <property type="entry name" value="Actin-like ATPase domain"/>
    <property type="match status" value="2"/>
</dbReference>
<dbReference type="PANTHER" id="PTHR43190">
    <property type="entry name" value="N-ACETYL-D-GLUCOSAMINE KINASE"/>
    <property type="match status" value="1"/>
</dbReference>
<sequence length="284" mass="31986">MTIIGVSGSTKCDWAILHVQGKVVRCSTRGINPLFHDEDDIAAIIQSSAVLTEHARDTEAVFIYGAGCSSRSRQNIVRNALSVVFTRAHRVVNHDIVASALATYRGEPIIAAILGTGSNACYYDGDIVRQEVPALDYILGDEGGGAYFGKQLLNAFLYRKLPAEIQSEFENSYQLTRDDILEKVYQEPYANVYLASFMPFIQTHQESPYFKNMLLKGFRKFFETQITSFPKHQQVTVHFTGSVAYYFQELLNEVAREFKVKTGMFLKEPIEGLITYHENKLKSA</sequence>
<dbReference type="RefSeq" id="WP_225696495.1">
    <property type="nucleotide sequence ID" value="NZ_JAIXNE010000001.1"/>
</dbReference>
<protein>
    <recommendedName>
        <fullName evidence="3">N-acetylglucosamine kinase</fullName>
    </recommendedName>
</protein>
<evidence type="ECO:0008006" key="3">
    <source>
        <dbReference type="Google" id="ProtNLM"/>
    </source>
</evidence>
<dbReference type="InterPro" id="IPR043129">
    <property type="entry name" value="ATPase_NBD"/>
</dbReference>
<gene>
    <name evidence="1" type="ORF">LDX50_00765</name>
</gene>
<name>A0A9X1HMM3_9BACT</name>
<dbReference type="Gene3D" id="1.10.720.160">
    <property type="match status" value="1"/>
</dbReference>
<accession>A0A9X1HMM3</accession>
<dbReference type="Gene3D" id="3.30.420.40">
    <property type="match status" value="2"/>
</dbReference>
<dbReference type="InterPro" id="IPR052519">
    <property type="entry name" value="Euk-type_GlcNAc_Kinase"/>
</dbReference>
<dbReference type="Proteomes" id="UP001139409">
    <property type="component" value="Unassembled WGS sequence"/>
</dbReference>